<sequence>MKKIAYIGSLGLIGIITTEFGVIGILPQVAASYHITIDKAGLLLSAFAMVIALAGPVMTLAFSGYNRKTVMAVSLSLFVVTGVVSFLSPPFWLLLVVRMLPAFLQPVYISTAIAAATAAADKKAEHRMMAIVLGGIGIATITTVPFATYIAGITSRWQASFVVQTAVSILALLAVLLLLPSMPVKQRIAFGSQLRILRKPVFLVSAGVVCAMNAAMFTTYSYFADYLGQVYGMDARMISSMLLLFGVAGVIGNVVAGKALGKSITGTTAIWLVGLTVISGGIYYAGQLPLLTVILITVWGVLHTPCFLTGQAYMIAAAPEAPEFANSLSISFGNLGISVGTAVSGWVIAQYGVQQAPWSMLAFGVVALLLMGLKSRLEKNVCTVARV</sequence>
<dbReference type="PANTHER" id="PTHR43124:SF3">
    <property type="entry name" value="CHLORAMPHENICOL EFFLUX PUMP RV0191"/>
    <property type="match status" value="1"/>
</dbReference>
<feature type="transmembrane region" description="Helical" evidence="6">
    <location>
        <begin position="99"/>
        <end position="119"/>
    </location>
</feature>
<reference evidence="8 9" key="1">
    <citation type="submission" date="2022-10" db="EMBL/GenBank/DDBJ databases">
        <title>Chitinophaga nivalis PC15 sp. nov., isolated from Pyeongchang county, South Korea.</title>
        <authorList>
            <person name="Trinh H.N."/>
        </authorList>
    </citation>
    <scope>NUCLEOTIDE SEQUENCE [LARGE SCALE GENOMIC DNA]</scope>
    <source>
        <strain evidence="8 9">PC14</strain>
    </source>
</reference>
<organism evidence="8 9">
    <name type="scientific">Chitinophaga nivalis</name>
    <dbReference type="NCBI Taxonomy" id="2991709"/>
    <lineage>
        <taxon>Bacteria</taxon>
        <taxon>Pseudomonadati</taxon>
        <taxon>Bacteroidota</taxon>
        <taxon>Chitinophagia</taxon>
        <taxon>Chitinophagales</taxon>
        <taxon>Chitinophagaceae</taxon>
        <taxon>Chitinophaga</taxon>
    </lineage>
</organism>
<keyword evidence="5 6" id="KW-0472">Membrane</keyword>
<dbReference type="RefSeq" id="WP_264733431.1">
    <property type="nucleotide sequence ID" value="NZ_JAPDNR010000001.1"/>
</dbReference>
<dbReference type="InterPro" id="IPR036259">
    <property type="entry name" value="MFS_trans_sf"/>
</dbReference>
<feature type="transmembrane region" description="Helical" evidence="6">
    <location>
        <begin position="200"/>
        <end position="223"/>
    </location>
</feature>
<feature type="transmembrane region" description="Helical" evidence="6">
    <location>
        <begin position="235"/>
        <end position="256"/>
    </location>
</feature>
<dbReference type="EMBL" id="JAPDNS010000002">
    <property type="protein sequence ID" value="MCW3486616.1"/>
    <property type="molecule type" value="Genomic_DNA"/>
</dbReference>
<dbReference type="Gene3D" id="1.20.1250.20">
    <property type="entry name" value="MFS general substrate transporter like domains"/>
    <property type="match status" value="2"/>
</dbReference>
<proteinExistence type="predicted"/>
<feature type="transmembrane region" description="Helical" evidence="6">
    <location>
        <begin position="292"/>
        <end position="316"/>
    </location>
</feature>
<dbReference type="InterPro" id="IPR050189">
    <property type="entry name" value="MFS_Efflux_Transporters"/>
</dbReference>
<evidence type="ECO:0000256" key="6">
    <source>
        <dbReference type="SAM" id="Phobius"/>
    </source>
</evidence>
<keyword evidence="3 6" id="KW-0812">Transmembrane</keyword>
<feature type="transmembrane region" description="Helical" evidence="6">
    <location>
        <begin position="355"/>
        <end position="373"/>
    </location>
</feature>
<dbReference type="PROSITE" id="PS50850">
    <property type="entry name" value="MFS"/>
    <property type="match status" value="1"/>
</dbReference>
<dbReference type="SUPFAM" id="SSF103473">
    <property type="entry name" value="MFS general substrate transporter"/>
    <property type="match status" value="1"/>
</dbReference>
<name>A0ABT3IRM8_9BACT</name>
<evidence type="ECO:0000259" key="7">
    <source>
        <dbReference type="PROSITE" id="PS50850"/>
    </source>
</evidence>
<feature type="transmembrane region" description="Helical" evidence="6">
    <location>
        <begin position="157"/>
        <end position="179"/>
    </location>
</feature>
<feature type="transmembrane region" description="Helical" evidence="6">
    <location>
        <begin position="268"/>
        <end position="286"/>
    </location>
</feature>
<accession>A0ABT3IRM8</accession>
<feature type="domain" description="Major facilitator superfamily (MFS) profile" evidence="7">
    <location>
        <begin position="1"/>
        <end position="379"/>
    </location>
</feature>
<evidence type="ECO:0000256" key="1">
    <source>
        <dbReference type="ARBA" id="ARBA00004651"/>
    </source>
</evidence>
<dbReference type="Pfam" id="PF07690">
    <property type="entry name" value="MFS_1"/>
    <property type="match status" value="1"/>
</dbReference>
<keyword evidence="9" id="KW-1185">Reference proteome</keyword>
<evidence type="ECO:0000256" key="5">
    <source>
        <dbReference type="ARBA" id="ARBA00023136"/>
    </source>
</evidence>
<evidence type="ECO:0000256" key="2">
    <source>
        <dbReference type="ARBA" id="ARBA00022475"/>
    </source>
</evidence>
<feature type="transmembrane region" description="Helical" evidence="6">
    <location>
        <begin position="7"/>
        <end position="30"/>
    </location>
</feature>
<gene>
    <name evidence="8" type="ORF">OL497_22125</name>
</gene>
<comment type="subcellular location">
    <subcellularLocation>
        <location evidence="1">Cell membrane</location>
        <topology evidence="1">Multi-pass membrane protein</topology>
    </subcellularLocation>
</comment>
<dbReference type="Proteomes" id="UP001207742">
    <property type="component" value="Unassembled WGS sequence"/>
</dbReference>
<evidence type="ECO:0000313" key="8">
    <source>
        <dbReference type="EMBL" id="MCW3486616.1"/>
    </source>
</evidence>
<feature type="transmembrane region" description="Helical" evidence="6">
    <location>
        <begin position="328"/>
        <end position="349"/>
    </location>
</feature>
<feature type="transmembrane region" description="Helical" evidence="6">
    <location>
        <begin position="42"/>
        <end position="62"/>
    </location>
</feature>
<protein>
    <submittedName>
        <fullName evidence="8">MFS transporter</fullName>
    </submittedName>
</protein>
<dbReference type="PANTHER" id="PTHR43124">
    <property type="entry name" value="PURINE EFFLUX PUMP PBUE"/>
    <property type="match status" value="1"/>
</dbReference>
<feature type="transmembrane region" description="Helical" evidence="6">
    <location>
        <begin position="131"/>
        <end position="151"/>
    </location>
</feature>
<keyword evidence="4 6" id="KW-1133">Transmembrane helix</keyword>
<feature type="transmembrane region" description="Helical" evidence="6">
    <location>
        <begin position="69"/>
        <end position="87"/>
    </location>
</feature>
<evidence type="ECO:0000256" key="4">
    <source>
        <dbReference type="ARBA" id="ARBA00022989"/>
    </source>
</evidence>
<dbReference type="CDD" id="cd17324">
    <property type="entry name" value="MFS_NepI_like"/>
    <property type="match status" value="1"/>
</dbReference>
<comment type="caution">
    <text evidence="8">The sequence shown here is derived from an EMBL/GenBank/DDBJ whole genome shotgun (WGS) entry which is preliminary data.</text>
</comment>
<dbReference type="InterPro" id="IPR020846">
    <property type="entry name" value="MFS_dom"/>
</dbReference>
<keyword evidence="2" id="KW-1003">Cell membrane</keyword>
<evidence type="ECO:0000313" key="9">
    <source>
        <dbReference type="Proteomes" id="UP001207742"/>
    </source>
</evidence>
<evidence type="ECO:0000256" key="3">
    <source>
        <dbReference type="ARBA" id="ARBA00022692"/>
    </source>
</evidence>
<dbReference type="InterPro" id="IPR011701">
    <property type="entry name" value="MFS"/>
</dbReference>